<evidence type="ECO:0008006" key="3">
    <source>
        <dbReference type="Google" id="ProtNLM"/>
    </source>
</evidence>
<gene>
    <name evidence="1" type="ORF">CLLI_25040</name>
</gene>
<comment type="caution">
    <text evidence="1">The sequence shown here is derived from an EMBL/GenBank/DDBJ whole genome shotgun (WGS) entry which is preliminary data.</text>
</comment>
<dbReference type="RefSeq" id="WP_106064539.1">
    <property type="nucleotide sequence ID" value="NZ_PVXO01000066.1"/>
</dbReference>
<name>A0A2T0B141_9CLOT</name>
<dbReference type="EMBL" id="PVXO01000066">
    <property type="protein sequence ID" value="PRR77331.1"/>
    <property type="molecule type" value="Genomic_DNA"/>
</dbReference>
<dbReference type="OrthoDB" id="1897308at2"/>
<accession>A0A2T0B141</accession>
<dbReference type="AlphaFoldDB" id="A0A2T0B141"/>
<dbReference type="Proteomes" id="UP000239706">
    <property type="component" value="Unassembled WGS sequence"/>
</dbReference>
<organism evidence="1 2">
    <name type="scientific">Clostridium liquoris</name>
    <dbReference type="NCBI Taxonomy" id="1289519"/>
    <lineage>
        <taxon>Bacteria</taxon>
        <taxon>Bacillati</taxon>
        <taxon>Bacillota</taxon>
        <taxon>Clostridia</taxon>
        <taxon>Eubacteriales</taxon>
        <taxon>Clostridiaceae</taxon>
        <taxon>Clostridium</taxon>
    </lineage>
</organism>
<evidence type="ECO:0000313" key="1">
    <source>
        <dbReference type="EMBL" id="PRR77331.1"/>
    </source>
</evidence>
<evidence type="ECO:0000313" key="2">
    <source>
        <dbReference type="Proteomes" id="UP000239706"/>
    </source>
</evidence>
<proteinExistence type="predicted"/>
<keyword evidence="2" id="KW-1185">Reference proteome</keyword>
<reference evidence="1 2" key="1">
    <citation type="submission" date="2018-03" db="EMBL/GenBank/DDBJ databases">
        <title>Genome sequence of Clostridium liquoris DSM 100320.</title>
        <authorList>
            <person name="Poehlein A."/>
            <person name="Daniel R."/>
        </authorList>
    </citation>
    <scope>NUCLEOTIDE SEQUENCE [LARGE SCALE GENOMIC DNA]</scope>
    <source>
        <strain evidence="1 2">DSM 100320</strain>
    </source>
</reference>
<protein>
    <recommendedName>
        <fullName evidence="3">SipL SPOCS domain-containing protein</fullName>
    </recommendedName>
</protein>
<sequence>MKVNDIEISGVITQENLNSYDLQYPRKEICETFGISLSEHMPKVETPLQVYFDTEVVENKVIYTQGENKAFLHGIITTKIVYVADEASKPINTIEFYKHFSCSLPINNTSNRDITTKVFIEDAIVTEENNTGFFISLLLLVCPIYTSNINKYEEVEVIPKREKINKIDKPREETTKLSMPVKNNDVDIEIEYDMNMKGQYFESGWK</sequence>